<evidence type="ECO:0000256" key="11">
    <source>
        <dbReference type="ARBA" id="ARBA00022833"/>
    </source>
</evidence>
<evidence type="ECO:0000256" key="1">
    <source>
        <dbReference type="ARBA" id="ARBA00000900"/>
    </source>
</evidence>
<dbReference type="Pfam" id="PF13920">
    <property type="entry name" value="zf-C3HC4_3"/>
    <property type="match status" value="1"/>
</dbReference>
<evidence type="ECO:0000256" key="15">
    <source>
        <dbReference type="ARBA" id="ARBA00063040"/>
    </source>
</evidence>
<evidence type="ECO:0000259" key="21">
    <source>
        <dbReference type="PROSITE" id="PS50089"/>
    </source>
</evidence>
<keyword evidence="5" id="KW-0808">Transferase</keyword>
<dbReference type="EMBL" id="OW240921">
    <property type="protein sequence ID" value="CAH2319512.1"/>
    <property type="molecule type" value="Genomic_DNA"/>
</dbReference>
<dbReference type="CDD" id="cd16788">
    <property type="entry name" value="mRING-HC-C3HC5_RNF26"/>
    <property type="match status" value="1"/>
</dbReference>
<comment type="subunit">
    <text evidence="15">Interacts with INCA1. Interacts with TMEM43, ENDOD1, TMEM33 and TMED1 to form a complex capable of modulating innate immune signaling through the cGAS-STING pathway. Interacts with UBE2J1; this interaction is important for SQSTM1 ubiquitination.</text>
</comment>
<evidence type="ECO:0000256" key="3">
    <source>
        <dbReference type="ARBA" id="ARBA00004906"/>
    </source>
</evidence>
<keyword evidence="13 20" id="KW-0472">Membrane</keyword>
<name>A0AAD1T5I3_PELCU</name>
<dbReference type="InterPro" id="IPR040089">
    <property type="entry name" value="RNF26_mRING-HC-C3HC5"/>
</dbReference>
<evidence type="ECO:0000313" key="23">
    <source>
        <dbReference type="Proteomes" id="UP001295444"/>
    </source>
</evidence>
<dbReference type="SUPFAM" id="SSF57850">
    <property type="entry name" value="RING/U-box"/>
    <property type="match status" value="1"/>
</dbReference>
<dbReference type="InterPro" id="IPR001841">
    <property type="entry name" value="Znf_RING"/>
</dbReference>
<dbReference type="FunFam" id="3.30.40.10:FF:000387">
    <property type="entry name" value="RING finger protein 26"/>
    <property type="match status" value="1"/>
</dbReference>
<dbReference type="GO" id="GO:0061630">
    <property type="term" value="F:ubiquitin protein ligase activity"/>
    <property type="evidence" value="ECO:0007669"/>
    <property type="project" value="UniProtKB-EC"/>
</dbReference>
<evidence type="ECO:0000256" key="20">
    <source>
        <dbReference type="SAM" id="Phobius"/>
    </source>
</evidence>
<evidence type="ECO:0000313" key="22">
    <source>
        <dbReference type="EMBL" id="CAH2319512.1"/>
    </source>
</evidence>
<evidence type="ECO:0000256" key="14">
    <source>
        <dbReference type="ARBA" id="ARBA00057605"/>
    </source>
</evidence>
<dbReference type="InterPro" id="IPR013083">
    <property type="entry name" value="Znf_RING/FYVE/PHD"/>
</dbReference>
<comment type="catalytic activity">
    <reaction evidence="1">
        <text>S-ubiquitinyl-[E2 ubiquitin-conjugating enzyme]-L-cysteine + [acceptor protein]-L-lysine = [E2 ubiquitin-conjugating enzyme]-L-cysteine + N(6)-ubiquitinyl-[acceptor protein]-L-lysine.</text>
        <dbReference type="EC" id="2.3.2.27"/>
    </reaction>
</comment>
<evidence type="ECO:0000256" key="17">
    <source>
        <dbReference type="ARBA" id="ARBA00075536"/>
    </source>
</evidence>
<comment type="subcellular location">
    <subcellularLocation>
        <location evidence="2">Endoplasmic reticulum membrane</location>
        <topology evidence="2">Multi-pass membrane protein</topology>
    </subcellularLocation>
</comment>
<evidence type="ECO:0000256" key="9">
    <source>
        <dbReference type="ARBA" id="ARBA00022786"/>
    </source>
</evidence>
<gene>
    <name evidence="22" type="ORF">PECUL_23A026392</name>
</gene>
<keyword evidence="8 18" id="KW-0863">Zinc-finger</keyword>
<keyword evidence="6 20" id="KW-0812">Transmembrane</keyword>
<feature type="transmembrane region" description="Helical" evidence="20">
    <location>
        <begin position="134"/>
        <end position="153"/>
    </location>
</feature>
<evidence type="ECO:0000256" key="12">
    <source>
        <dbReference type="ARBA" id="ARBA00022989"/>
    </source>
</evidence>
<keyword evidence="9" id="KW-0833">Ubl conjugation pathway</keyword>
<proteinExistence type="predicted"/>
<evidence type="ECO:0000256" key="4">
    <source>
        <dbReference type="ARBA" id="ARBA00012483"/>
    </source>
</evidence>
<dbReference type="PROSITE" id="PS50089">
    <property type="entry name" value="ZF_RING_2"/>
    <property type="match status" value="1"/>
</dbReference>
<feature type="compositionally biased region" description="Basic and acidic residues" evidence="19">
    <location>
        <begin position="365"/>
        <end position="379"/>
    </location>
</feature>
<dbReference type="Proteomes" id="UP001295444">
    <property type="component" value="Chromosome 10"/>
</dbReference>
<feature type="domain" description="RING-type" evidence="21">
    <location>
        <begin position="394"/>
        <end position="436"/>
    </location>
</feature>
<evidence type="ECO:0000256" key="6">
    <source>
        <dbReference type="ARBA" id="ARBA00022692"/>
    </source>
</evidence>
<dbReference type="EC" id="2.3.2.27" evidence="4"/>
<dbReference type="GO" id="GO:0016567">
    <property type="term" value="P:protein ubiquitination"/>
    <property type="evidence" value="ECO:0007669"/>
    <property type="project" value="TreeGrafter"/>
</dbReference>
<dbReference type="GO" id="GO:0008270">
    <property type="term" value="F:zinc ion binding"/>
    <property type="evidence" value="ECO:0007669"/>
    <property type="project" value="UniProtKB-KW"/>
</dbReference>
<keyword evidence="12 20" id="KW-1133">Transmembrane helix</keyword>
<evidence type="ECO:0000256" key="13">
    <source>
        <dbReference type="ARBA" id="ARBA00023136"/>
    </source>
</evidence>
<keyword evidence="7" id="KW-0479">Metal-binding</keyword>
<reference evidence="22" key="1">
    <citation type="submission" date="2022-03" db="EMBL/GenBank/DDBJ databases">
        <authorList>
            <person name="Alioto T."/>
            <person name="Alioto T."/>
            <person name="Gomez Garrido J."/>
        </authorList>
    </citation>
    <scope>NUCLEOTIDE SEQUENCE</scope>
</reference>
<comment type="pathway">
    <text evidence="3">Protein modification; protein ubiquitination.</text>
</comment>
<dbReference type="AlphaFoldDB" id="A0AAD1T5I3"/>
<feature type="transmembrane region" description="Helical" evidence="20">
    <location>
        <begin position="224"/>
        <end position="245"/>
    </location>
</feature>
<dbReference type="PANTHER" id="PTHR22696:SF1">
    <property type="entry name" value="E3 UBIQUITIN-PROTEIN LIGASE RNF26"/>
    <property type="match status" value="1"/>
</dbReference>
<keyword evidence="23" id="KW-1185">Reference proteome</keyword>
<sequence>MMQAVLLVFSGLKWTFELLLLILDLNYWLVSSLFSFLFWTVHFIWNLPVLINMGLVHTWEVLLAHIARMGDSCYTMVLSTLQTTSNALKGCLAGLDGLQLVWNLLCHLFLRTKEIMQRGLLNIALSGQTIQRQVWEVLTIAASLGAYLVNSLVNICLIAMQNVFSSVLAVWTNLVHAIVTLEQLAIAVVSQLSSNAVAVAILLWSPCQHALEVVASLSQNLGIIIIKDLYMIPVLVLLILVWCLLRSPATPVFQQFCDTMSRLYQIFRMFVFVLINSEIWTWAANKYLQLIRISRTVMELAWNLIRTRPQNTQVRPVTAQNNNTRSIWVRNRVPLRIQNPVPRPAQNPIHVPVQDPVPGPSGSQRKPEAPKVDEHASGEDPWKLLQQQEESKKCVICQDENKTILLLPCRHLCLCAACNHILLQQPILQRNCPLCRKMILQSLNVYI</sequence>
<organism evidence="22 23">
    <name type="scientific">Pelobates cultripes</name>
    <name type="common">Western spadefoot toad</name>
    <dbReference type="NCBI Taxonomy" id="61616"/>
    <lineage>
        <taxon>Eukaryota</taxon>
        <taxon>Metazoa</taxon>
        <taxon>Chordata</taxon>
        <taxon>Craniata</taxon>
        <taxon>Vertebrata</taxon>
        <taxon>Euteleostomi</taxon>
        <taxon>Amphibia</taxon>
        <taxon>Batrachia</taxon>
        <taxon>Anura</taxon>
        <taxon>Pelobatoidea</taxon>
        <taxon>Pelobatidae</taxon>
        <taxon>Pelobates</taxon>
    </lineage>
</organism>
<evidence type="ECO:0000256" key="2">
    <source>
        <dbReference type="ARBA" id="ARBA00004477"/>
    </source>
</evidence>
<dbReference type="PANTHER" id="PTHR22696">
    <property type="entry name" value="E3 UBIQUITIN-PROTEIN LIGASE RNF26"/>
    <property type="match status" value="1"/>
</dbReference>
<evidence type="ECO:0000256" key="8">
    <source>
        <dbReference type="ARBA" id="ARBA00022771"/>
    </source>
</evidence>
<evidence type="ECO:0000256" key="10">
    <source>
        <dbReference type="ARBA" id="ARBA00022824"/>
    </source>
</evidence>
<evidence type="ECO:0000256" key="16">
    <source>
        <dbReference type="ARBA" id="ARBA00067352"/>
    </source>
</evidence>
<keyword evidence="11" id="KW-0862">Zinc</keyword>
<evidence type="ECO:0000256" key="18">
    <source>
        <dbReference type="PROSITE-ProRule" id="PRU00175"/>
    </source>
</evidence>
<feature type="region of interest" description="Disordered" evidence="19">
    <location>
        <begin position="340"/>
        <end position="379"/>
    </location>
</feature>
<evidence type="ECO:0000256" key="5">
    <source>
        <dbReference type="ARBA" id="ARBA00022679"/>
    </source>
</evidence>
<protein>
    <recommendedName>
        <fullName evidence="16">E3 ubiquitin-protein ligase RNF26</fullName>
        <ecNumber evidence="4">2.3.2.27</ecNumber>
    </recommendedName>
    <alternativeName>
        <fullName evidence="17">RING finger protein 26</fullName>
    </alternativeName>
</protein>
<evidence type="ECO:0000256" key="7">
    <source>
        <dbReference type="ARBA" id="ARBA00022723"/>
    </source>
</evidence>
<comment type="function">
    <text evidence="14">E3 ubiquitin-protein ligase that plays a key role in endosome organization by retaining vesicles in the perinuclear cloud. Acts as a platform for perinuclear positioning of the endosomal system by mediating ubiquitination of SQSTM1 through interaction with the ubiquitin conjugating enzyme UBE2J1. Ubiquitinated SQSTM1 attracts specific vesicle-associated adapters, forming a molecular bridge that restrains cognate vesicles in the perinuclear region and organizes the endosomal pathway for efficient cargo transport. Also acts as a regulator of type I interferon production in response to viral infection by mediating the formation of 'Lys-11'-linked polyubiquitin chains on TMEM173/STING, leading to stabilize TMEM173/STING. Also required to limit type I interferon response by promoting autophagic degradation of IRF3.</text>
</comment>
<accession>A0AAD1T5I3</accession>
<evidence type="ECO:0000256" key="19">
    <source>
        <dbReference type="SAM" id="MobiDB-lite"/>
    </source>
</evidence>
<dbReference type="GO" id="GO:0005789">
    <property type="term" value="C:endoplasmic reticulum membrane"/>
    <property type="evidence" value="ECO:0007669"/>
    <property type="project" value="UniProtKB-SubCell"/>
</dbReference>
<feature type="transmembrane region" description="Helical" evidence="20">
    <location>
        <begin position="266"/>
        <end position="283"/>
    </location>
</feature>
<dbReference type="Gene3D" id="3.30.40.10">
    <property type="entry name" value="Zinc/RING finger domain, C3HC4 (zinc finger)"/>
    <property type="match status" value="1"/>
</dbReference>
<dbReference type="GO" id="GO:0006511">
    <property type="term" value="P:ubiquitin-dependent protein catabolic process"/>
    <property type="evidence" value="ECO:0007669"/>
    <property type="project" value="TreeGrafter"/>
</dbReference>
<keyword evidence="10" id="KW-0256">Endoplasmic reticulum</keyword>